<dbReference type="Proteomes" id="UP001607151">
    <property type="component" value="Unassembled WGS sequence"/>
</dbReference>
<organism evidence="1 2">
    <name type="scientific">Vibrio rumoiensis</name>
    <dbReference type="NCBI Taxonomy" id="76258"/>
    <lineage>
        <taxon>Bacteria</taxon>
        <taxon>Pseudomonadati</taxon>
        <taxon>Pseudomonadota</taxon>
        <taxon>Gammaproteobacteria</taxon>
        <taxon>Vibrionales</taxon>
        <taxon>Vibrionaceae</taxon>
        <taxon>Vibrio</taxon>
    </lineage>
</organism>
<evidence type="ECO:0000313" key="2">
    <source>
        <dbReference type="Proteomes" id="UP001607151"/>
    </source>
</evidence>
<sequence>MIGIDPHTGFEINDSRLLQRRFERVLTTQVTSRIKRRGFGNRAIERLGKNQSPDEALIIQNLSFEAVALEINGLTEFDATSCVVTSQTNGFLVTMSGSWKGEPLKLIAEI</sequence>
<accession>A0ABW7IZZ8</accession>
<dbReference type="RefSeq" id="WP_394608742.1">
    <property type="nucleotide sequence ID" value="NZ_JBIHSN010000003.1"/>
</dbReference>
<keyword evidence="2" id="KW-1185">Reference proteome</keyword>
<dbReference type="EMBL" id="JBIHSN010000003">
    <property type="protein sequence ID" value="MFH0267227.1"/>
    <property type="molecule type" value="Genomic_DNA"/>
</dbReference>
<evidence type="ECO:0000313" key="1">
    <source>
        <dbReference type="EMBL" id="MFH0267227.1"/>
    </source>
</evidence>
<name>A0ABW7IZZ8_9VIBR</name>
<comment type="caution">
    <text evidence="1">The sequence shown here is derived from an EMBL/GenBank/DDBJ whole genome shotgun (WGS) entry which is preliminary data.</text>
</comment>
<proteinExistence type="predicted"/>
<gene>
    <name evidence="1" type="ORF">ACGRQ9_17415</name>
</gene>
<protein>
    <submittedName>
        <fullName evidence="1">Phage baseplate protein</fullName>
    </submittedName>
</protein>
<reference evidence="1 2" key="1">
    <citation type="submission" date="2024-10" db="EMBL/GenBank/DDBJ databases">
        <authorList>
            <person name="Yibar A."/>
            <person name="Saticioglu I.B."/>
            <person name="Duman M."/>
            <person name="Ajmi N."/>
            <person name="Gurler F."/>
            <person name="Ay H."/>
            <person name="Onuk E."/>
            <person name="Guler S."/>
            <person name="Romalde J.L."/>
        </authorList>
    </citation>
    <scope>NUCLEOTIDE SEQUENCE [LARGE SCALE GENOMIC DNA]</scope>
    <source>
        <strain evidence="1 2">14-MA-B</strain>
    </source>
</reference>